<keyword evidence="2" id="KW-1185">Reference proteome</keyword>
<gene>
    <name evidence="1" type="ORF">HW452_05285</name>
</gene>
<reference evidence="1" key="1">
    <citation type="submission" date="2020-06" db="EMBL/GenBank/DDBJ databases">
        <title>Whole Genome Sequence of Halomonas aquamarina MB598.</title>
        <authorList>
            <person name="Pervaiz M."/>
            <person name="Fariq A."/>
            <person name="Yasmin A."/>
            <person name="Welch M."/>
        </authorList>
    </citation>
    <scope>NUCLEOTIDE SEQUENCE</scope>
    <source>
        <strain evidence="1">MB598</strain>
    </source>
</reference>
<name>A0ACC5VRT1_9GAMM</name>
<sequence>MDSYTAGLRQAAFEYGIKHLAHDLDMSEGRLYKKLDPDSGVSLTLADYFRINRTLKDLRCIDRALEDLGMVATPVEKAADDIEGEIRELLLDQHDMAAGFVRLVRQAKADGEICDNDLEEIKAFRRELAVMGNTVMRRVEAMHKKGAALKAVK</sequence>
<dbReference type="Proteomes" id="UP001319846">
    <property type="component" value="Unassembled WGS sequence"/>
</dbReference>
<evidence type="ECO:0000313" key="2">
    <source>
        <dbReference type="Proteomes" id="UP001319846"/>
    </source>
</evidence>
<dbReference type="EMBL" id="JABYQT010000002">
    <property type="protein sequence ID" value="MBZ5486935.1"/>
    <property type="molecule type" value="Genomic_DNA"/>
</dbReference>
<proteinExistence type="predicted"/>
<evidence type="ECO:0000313" key="1">
    <source>
        <dbReference type="EMBL" id="MBZ5486935.1"/>
    </source>
</evidence>
<comment type="caution">
    <text evidence="1">The sequence shown here is derived from an EMBL/GenBank/DDBJ whole genome shotgun (WGS) entry which is preliminary data.</text>
</comment>
<accession>A0ACC5VRT1</accession>
<organism evidence="1 2">
    <name type="scientific">Vreelandella aquamarina</name>
    <dbReference type="NCBI Taxonomy" id="77097"/>
    <lineage>
        <taxon>Bacteria</taxon>
        <taxon>Pseudomonadati</taxon>
        <taxon>Pseudomonadota</taxon>
        <taxon>Gammaproteobacteria</taxon>
        <taxon>Oceanospirillales</taxon>
        <taxon>Halomonadaceae</taxon>
        <taxon>Vreelandella</taxon>
    </lineage>
</organism>
<protein>
    <submittedName>
        <fullName evidence="1">Phage regulatory CII family protein</fullName>
    </submittedName>
</protein>